<dbReference type="OrthoDB" id="730777at2"/>
<keyword evidence="4 5" id="KW-0663">Pyridoxal phosphate</keyword>
<dbReference type="GO" id="GO:0008483">
    <property type="term" value="F:transaminase activity"/>
    <property type="evidence" value="ECO:0007669"/>
    <property type="project" value="UniProtKB-KW"/>
</dbReference>
<evidence type="ECO:0000256" key="5">
    <source>
        <dbReference type="RuleBase" id="RU003560"/>
    </source>
</evidence>
<reference evidence="6 7" key="1">
    <citation type="submission" date="2016-10" db="EMBL/GenBank/DDBJ databases">
        <authorList>
            <person name="de Groot N.N."/>
        </authorList>
    </citation>
    <scope>NUCLEOTIDE SEQUENCE [LARGE SCALE GENOMIC DNA]</scope>
    <source>
        <strain evidence="6 7">DSM 527</strain>
    </source>
</reference>
<dbReference type="GO" id="GO:0042802">
    <property type="term" value="F:identical protein binding"/>
    <property type="evidence" value="ECO:0007669"/>
    <property type="project" value="TreeGrafter"/>
</dbReference>
<comment type="similarity">
    <text evidence="5">Belongs to the class-III pyridoxal-phosphate-dependent aminotransferase family.</text>
</comment>
<comment type="cofactor">
    <cofactor evidence="1">
        <name>pyridoxal 5'-phosphate</name>
        <dbReference type="ChEBI" id="CHEBI:597326"/>
    </cofactor>
</comment>
<dbReference type="FunFam" id="3.40.640.10:FF:000004">
    <property type="entry name" value="Acetylornithine aminotransferase"/>
    <property type="match status" value="1"/>
</dbReference>
<proteinExistence type="inferred from homology"/>
<accession>A0A1G7IL46</accession>
<dbReference type="Gene3D" id="3.90.1150.10">
    <property type="entry name" value="Aspartate Aminotransferase, domain 1"/>
    <property type="match status" value="1"/>
</dbReference>
<dbReference type="EMBL" id="FNBN01000001">
    <property type="protein sequence ID" value="SDF13288.1"/>
    <property type="molecule type" value="Genomic_DNA"/>
</dbReference>
<dbReference type="PANTHER" id="PTHR11986:SF79">
    <property type="entry name" value="ACETYLORNITHINE AMINOTRANSFERASE, MITOCHONDRIAL"/>
    <property type="match status" value="1"/>
</dbReference>
<dbReference type="Gene3D" id="3.40.640.10">
    <property type="entry name" value="Type I PLP-dependent aspartate aminotransferase-like (Major domain)"/>
    <property type="match status" value="1"/>
</dbReference>
<dbReference type="SUPFAM" id="SSF53383">
    <property type="entry name" value="PLP-dependent transferases"/>
    <property type="match status" value="1"/>
</dbReference>
<dbReference type="GO" id="GO:0030170">
    <property type="term" value="F:pyridoxal phosphate binding"/>
    <property type="evidence" value="ECO:0007669"/>
    <property type="project" value="InterPro"/>
</dbReference>
<gene>
    <name evidence="6" type="ORF">SAMN04488121_101891</name>
</gene>
<dbReference type="PROSITE" id="PS00600">
    <property type="entry name" value="AA_TRANSFER_CLASS_3"/>
    <property type="match status" value="1"/>
</dbReference>
<keyword evidence="3 6" id="KW-0808">Transferase</keyword>
<sequence>MNNRQLFLRHVAQLSDAPMALEIVKASGMYMWDTEGKKIMDLIAGISVCNVGHSHPAVVEAIKEQSEQYMHLLVYGELIQSPQVGFATLLTQHLPASLNSVYFTNSGAEAVEGAMKLAKRYTRRTEIIAFEKSYHGSTQGAMSIMGDETWRNAYRPLLPDIQHLTYNTWEAIDQITERTACIILETVQAEAGVRVPQKEWLQAIREKCRATGTLMVLDEIQCGLGRNGTLWGFEQAGVVPDILLLGKALGGGMPMGAFIADKEIMWSLTNKPVLGHMTTFGGHPVICAAGMAGFKVLLESNIIDSVKAKEQLFHQYLQHPAIKEVRSLGLMMAVEFEGFPMNKKVIDACIERGLLTDWFLFAPECLRIAPPLIISEEEIRQACKIIIDVLNEITTATA</sequence>
<dbReference type="Pfam" id="PF00202">
    <property type="entry name" value="Aminotran_3"/>
    <property type="match status" value="1"/>
</dbReference>
<dbReference type="InterPro" id="IPR015422">
    <property type="entry name" value="PyrdxlP-dep_Trfase_small"/>
</dbReference>
<evidence type="ECO:0000313" key="7">
    <source>
        <dbReference type="Proteomes" id="UP000199045"/>
    </source>
</evidence>
<dbReference type="InterPro" id="IPR015421">
    <property type="entry name" value="PyrdxlP-dep_Trfase_major"/>
</dbReference>
<dbReference type="RefSeq" id="WP_089829006.1">
    <property type="nucleotide sequence ID" value="NZ_FNBN01000001.1"/>
</dbReference>
<protein>
    <submittedName>
        <fullName evidence="6">Acetylornithine/succinyldiaminopimelate/putrescine aminotransferase</fullName>
    </submittedName>
</protein>
<evidence type="ECO:0000256" key="1">
    <source>
        <dbReference type="ARBA" id="ARBA00001933"/>
    </source>
</evidence>
<dbReference type="InterPro" id="IPR005814">
    <property type="entry name" value="Aminotrans_3"/>
</dbReference>
<evidence type="ECO:0000256" key="4">
    <source>
        <dbReference type="ARBA" id="ARBA00022898"/>
    </source>
</evidence>
<evidence type="ECO:0000256" key="3">
    <source>
        <dbReference type="ARBA" id="ARBA00022679"/>
    </source>
</evidence>
<name>A0A1G7IL46_CHIFI</name>
<dbReference type="PANTHER" id="PTHR11986">
    <property type="entry name" value="AMINOTRANSFERASE CLASS III"/>
    <property type="match status" value="1"/>
</dbReference>
<organism evidence="6 7">
    <name type="scientific">Chitinophaga filiformis</name>
    <name type="common">Myxococcus filiformis</name>
    <name type="synonym">Flexibacter filiformis</name>
    <dbReference type="NCBI Taxonomy" id="104663"/>
    <lineage>
        <taxon>Bacteria</taxon>
        <taxon>Pseudomonadati</taxon>
        <taxon>Bacteroidota</taxon>
        <taxon>Chitinophagia</taxon>
        <taxon>Chitinophagales</taxon>
        <taxon>Chitinophagaceae</taxon>
        <taxon>Chitinophaga</taxon>
    </lineage>
</organism>
<dbReference type="PIRSF" id="PIRSF000521">
    <property type="entry name" value="Transaminase_4ab_Lys_Orn"/>
    <property type="match status" value="1"/>
</dbReference>
<dbReference type="InterPro" id="IPR050103">
    <property type="entry name" value="Class-III_PLP-dep_AT"/>
</dbReference>
<dbReference type="CDD" id="cd00610">
    <property type="entry name" value="OAT_like"/>
    <property type="match status" value="1"/>
</dbReference>
<evidence type="ECO:0000313" key="6">
    <source>
        <dbReference type="EMBL" id="SDF13288.1"/>
    </source>
</evidence>
<dbReference type="InterPro" id="IPR015424">
    <property type="entry name" value="PyrdxlP-dep_Trfase"/>
</dbReference>
<dbReference type="InterPro" id="IPR049704">
    <property type="entry name" value="Aminotrans_3_PPA_site"/>
</dbReference>
<dbReference type="Proteomes" id="UP000199045">
    <property type="component" value="Unassembled WGS sequence"/>
</dbReference>
<keyword evidence="2 6" id="KW-0032">Aminotransferase</keyword>
<dbReference type="STRING" id="104663.SAMN04488121_101891"/>
<evidence type="ECO:0000256" key="2">
    <source>
        <dbReference type="ARBA" id="ARBA00022576"/>
    </source>
</evidence>
<dbReference type="AlphaFoldDB" id="A0A1G7IL46"/>